<dbReference type="OrthoDB" id="8162956at2"/>
<dbReference type="AlphaFoldDB" id="A0A0N1F3E8"/>
<evidence type="ECO:0000313" key="3">
    <source>
        <dbReference type="EMBL" id="KPH77519.1"/>
    </source>
</evidence>
<feature type="region of interest" description="Disordered" evidence="1">
    <location>
        <begin position="81"/>
        <end position="107"/>
    </location>
</feature>
<name>A0A0N1F3E8_9HYPH</name>
<proteinExistence type="predicted"/>
<dbReference type="InterPro" id="IPR054189">
    <property type="entry name" value="DUF6894"/>
</dbReference>
<organism evidence="3 4">
    <name type="scientific">Bosea vaviloviae</name>
    <dbReference type="NCBI Taxonomy" id="1526658"/>
    <lineage>
        <taxon>Bacteria</taxon>
        <taxon>Pseudomonadati</taxon>
        <taxon>Pseudomonadota</taxon>
        <taxon>Alphaproteobacteria</taxon>
        <taxon>Hyphomicrobiales</taxon>
        <taxon>Boseaceae</taxon>
        <taxon>Bosea</taxon>
    </lineage>
</organism>
<protein>
    <recommendedName>
        <fullName evidence="2">DUF6894 domain-containing protein</fullName>
    </recommendedName>
</protein>
<comment type="caution">
    <text evidence="3">The sequence shown here is derived from an EMBL/GenBank/DDBJ whole genome shotgun (WGS) entry which is preliminary data.</text>
</comment>
<evidence type="ECO:0000256" key="1">
    <source>
        <dbReference type="SAM" id="MobiDB-lite"/>
    </source>
</evidence>
<sequence>MPRFFITSDDGNGAVSHDGPVEFPDRNTATRDAQSSLADVAREKLPGVRRFKSSVKVDDEAGDEVYRASLEFKGQTGAEIRMAADESSDEADRAADDVAASLRSKPS</sequence>
<reference evidence="3 4" key="1">
    <citation type="submission" date="2015-07" db="EMBL/GenBank/DDBJ databases">
        <title>Whole genome sequencing of Bosea vaviloviae isolated from cave pool.</title>
        <authorList>
            <person name="Tan N.E.H."/>
            <person name="Lee Y.P."/>
            <person name="Gan H.M."/>
            <person name="Barton H."/>
            <person name="Savka M.A."/>
        </authorList>
    </citation>
    <scope>NUCLEOTIDE SEQUENCE [LARGE SCALE GENOMIC DNA]</scope>
    <source>
        <strain evidence="3 4">SD260</strain>
    </source>
</reference>
<dbReference type="RefSeq" id="WP_054211254.1">
    <property type="nucleotide sequence ID" value="NZ_LGSZ01000059.1"/>
</dbReference>
<dbReference type="Pfam" id="PF21834">
    <property type="entry name" value="DUF6894"/>
    <property type="match status" value="1"/>
</dbReference>
<feature type="region of interest" description="Disordered" evidence="1">
    <location>
        <begin position="1"/>
        <end position="34"/>
    </location>
</feature>
<dbReference type="EMBL" id="LGSZ01000059">
    <property type="protein sequence ID" value="KPH77519.1"/>
    <property type="molecule type" value="Genomic_DNA"/>
</dbReference>
<dbReference type="PATRIC" id="fig|1526658.3.peg.2533"/>
<accession>A0A0N1F3E8</accession>
<feature type="compositionally biased region" description="Basic and acidic residues" evidence="1">
    <location>
        <begin position="19"/>
        <end position="29"/>
    </location>
</feature>
<gene>
    <name evidence="3" type="ORF">AE618_22280</name>
</gene>
<evidence type="ECO:0000259" key="2">
    <source>
        <dbReference type="Pfam" id="PF21834"/>
    </source>
</evidence>
<keyword evidence="4" id="KW-1185">Reference proteome</keyword>
<dbReference type="Proteomes" id="UP000037822">
    <property type="component" value="Unassembled WGS sequence"/>
</dbReference>
<evidence type="ECO:0000313" key="4">
    <source>
        <dbReference type="Proteomes" id="UP000037822"/>
    </source>
</evidence>
<feature type="domain" description="DUF6894" evidence="2">
    <location>
        <begin position="3"/>
        <end position="70"/>
    </location>
</feature>